<gene>
    <name evidence="3" type="ORF">SAMN05444920_109133</name>
</gene>
<dbReference type="AlphaFoldDB" id="A0A1H6ED54"/>
<feature type="region of interest" description="Disordered" evidence="1">
    <location>
        <begin position="1"/>
        <end position="31"/>
    </location>
</feature>
<reference evidence="3 4" key="1">
    <citation type="submission" date="2016-10" db="EMBL/GenBank/DDBJ databases">
        <authorList>
            <person name="de Groot N.N."/>
        </authorList>
    </citation>
    <scope>NUCLEOTIDE SEQUENCE [LARGE SCALE GENOMIC DNA]</scope>
    <source>
        <strain evidence="3 4">CGMCC 4.7037</strain>
    </source>
</reference>
<sequence>MGYPHQPQDPYQQYGQSGPQLPQPYGYQPQPYSRPYVPMPTGPYYGPIQYATVKEFNPVAAVVHVLLWIFIHSWLCLFTLGLWLLVAIPVSFLGWRVTRRFPVQQVHHQQPLNPPHYG</sequence>
<evidence type="ECO:0000256" key="1">
    <source>
        <dbReference type="SAM" id="MobiDB-lite"/>
    </source>
</evidence>
<name>A0A1H6ED54_9ACTN</name>
<organism evidence="3 4">
    <name type="scientific">Nonomuraea solani</name>
    <dbReference type="NCBI Taxonomy" id="1144553"/>
    <lineage>
        <taxon>Bacteria</taxon>
        <taxon>Bacillati</taxon>
        <taxon>Actinomycetota</taxon>
        <taxon>Actinomycetes</taxon>
        <taxon>Streptosporangiales</taxon>
        <taxon>Streptosporangiaceae</taxon>
        <taxon>Nonomuraea</taxon>
    </lineage>
</organism>
<evidence type="ECO:0000313" key="4">
    <source>
        <dbReference type="Proteomes" id="UP000236732"/>
    </source>
</evidence>
<keyword evidence="4" id="KW-1185">Reference proteome</keyword>
<protein>
    <submittedName>
        <fullName evidence="3">Uncharacterized protein</fullName>
    </submittedName>
</protein>
<proteinExistence type="predicted"/>
<keyword evidence="2" id="KW-0472">Membrane</keyword>
<accession>A0A1H6ED54</accession>
<keyword evidence="2" id="KW-1133">Transmembrane helix</keyword>
<dbReference type="Proteomes" id="UP000236732">
    <property type="component" value="Unassembled WGS sequence"/>
</dbReference>
<keyword evidence="2" id="KW-0812">Transmembrane</keyword>
<dbReference type="EMBL" id="FNVT01000009">
    <property type="protein sequence ID" value="SEG95692.1"/>
    <property type="molecule type" value="Genomic_DNA"/>
</dbReference>
<feature type="transmembrane region" description="Helical" evidence="2">
    <location>
        <begin position="65"/>
        <end position="95"/>
    </location>
</feature>
<evidence type="ECO:0000256" key="2">
    <source>
        <dbReference type="SAM" id="Phobius"/>
    </source>
</evidence>
<evidence type="ECO:0000313" key="3">
    <source>
        <dbReference type="EMBL" id="SEG95692.1"/>
    </source>
</evidence>